<dbReference type="RefSeq" id="XP_008086861.1">
    <property type="nucleotide sequence ID" value="XM_008088670.1"/>
</dbReference>
<proteinExistence type="predicted"/>
<dbReference type="Proteomes" id="UP000016922">
    <property type="component" value="Unassembled WGS sequence"/>
</dbReference>
<dbReference type="GeneID" id="19460512"/>
<evidence type="ECO:0000313" key="2">
    <source>
        <dbReference type="EMBL" id="EPE25542.1"/>
    </source>
</evidence>
<protein>
    <submittedName>
        <fullName evidence="2">Uncharacterized protein</fullName>
    </submittedName>
</protein>
<keyword evidence="3" id="KW-1185">Reference proteome</keyword>
<evidence type="ECO:0000313" key="3">
    <source>
        <dbReference type="Proteomes" id="UP000016922"/>
    </source>
</evidence>
<dbReference type="EMBL" id="KE145371">
    <property type="protein sequence ID" value="EPE25542.1"/>
    <property type="molecule type" value="Genomic_DNA"/>
</dbReference>
<dbReference type="KEGG" id="glz:GLAREA_01454"/>
<reference evidence="2 3" key="1">
    <citation type="journal article" date="2013" name="BMC Genomics">
        <title>Genomics-driven discovery of the pneumocandin biosynthetic gene cluster in the fungus Glarea lozoyensis.</title>
        <authorList>
            <person name="Chen L."/>
            <person name="Yue Q."/>
            <person name="Zhang X."/>
            <person name="Xiang M."/>
            <person name="Wang C."/>
            <person name="Li S."/>
            <person name="Che Y."/>
            <person name="Ortiz-Lopez F.J."/>
            <person name="Bills G.F."/>
            <person name="Liu X."/>
            <person name="An Z."/>
        </authorList>
    </citation>
    <scope>NUCLEOTIDE SEQUENCE [LARGE SCALE GENOMIC DNA]</scope>
    <source>
        <strain evidence="3">ATCC 20868 / MF5171</strain>
    </source>
</reference>
<organism evidence="2 3">
    <name type="scientific">Glarea lozoyensis (strain ATCC 20868 / MF5171)</name>
    <dbReference type="NCBI Taxonomy" id="1116229"/>
    <lineage>
        <taxon>Eukaryota</taxon>
        <taxon>Fungi</taxon>
        <taxon>Dikarya</taxon>
        <taxon>Ascomycota</taxon>
        <taxon>Pezizomycotina</taxon>
        <taxon>Leotiomycetes</taxon>
        <taxon>Helotiales</taxon>
        <taxon>Helotiaceae</taxon>
        <taxon>Glarea</taxon>
    </lineage>
</organism>
<dbReference type="HOGENOM" id="CLU_1602885_0_0_1"/>
<sequence>MRATDTRSDKAIEADLPCHLRPAIRSIAARLLGRYSFGRSSLTAFRCTGLRRSTASKYSLSSVWRSVKLTNVGSVQTIPQASHDGQSQKPPRSEEADHNKWRGGTSVSFIKTVLAPHCNLIPHHKDMTTRRRASQGVAPPKFSMLETHARRAIPMPPLYNMQPKGT</sequence>
<dbReference type="AlphaFoldDB" id="S3CG92"/>
<name>S3CG92_GLAL2</name>
<evidence type="ECO:0000256" key="1">
    <source>
        <dbReference type="SAM" id="MobiDB-lite"/>
    </source>
</evidence>
<feature type="region of interest" description="Disordered" evidence="1">
    <location>
        <begin position="79"/>
        <end position="101"/>
    </location>
</feature>
<accession>S3CG92</accession>
<feature type="compositionally biased region" description="Polar residues" evidence="1">
    <location>
        <begin position="79"/>
        <end position="90"/>
    </location>
</feature>
<gene>
    <name evidence="2" type="ORF">GLAREA_01454</name>
</gene>
<feature type="compositionally biased region" description="Basic and acidic residues" evidence="1">
    <location>
        <begin position="91"/>
        <end position="100"/>
    </location>
</feature>